<keyword evidence="3" id="KW-0862">Zinc</keyword>
<evidence type="ECO:0000256" key="2">
    <source>
        <dbReference type="ARBA" id="ARBA00022771"/>
    </source>
</evidence>
<evidence type="ECO:0000313" key="8">
    <source>
        <dbReference type="EMBL" id="KAG9253675.1"/>
    </source>
</evidence>
<dbReference type="CDD" id="cd20071">
    <property type="entry name" value="SET_SMYD"/>
    <property type="match status" value="1"/>
</dbReference>
<dbReference type="InterPro" id="IPR011989">
    <property type="entry name" value="ARM-like"/>
</dbReference>
<dbReference type="Gene3D" id="6.10.140.2220">
    <property type="match status" value="1"/>
</dbReference>
<dbReference type="PANTHER" id="PTHR12197">
    <property type="entry name" value="HISTONE-LYSINE N-METHYLTRANSFERASE SMYD"/>
    <property type="match status" value="1"/>
</dbReference>
<evidence type="ECO:0000256" key="3">
    <source>
        <dbReference type="ARBA" id="ARBA00022833"/>
    </source>
</evidence>
<dbReference type="EMBL" id="MU251257">
    <property type="protein sequence ID" value="KAG9253675.1"/>
    <property type="molecule type" value="Genomic_DNA"/>
</dbReference>
<dbReference type="RefSeq" id="XP_046117599.1">
    <property type="nucleotide sequence ID" value="XM_046265737.1"/>
</dbReference>
<keyword evidence="9" id="KW-1185">Reference proteome</keyword>
<dbReference type="GO" id="GO:0008270">
    <property type="term" value="F:zinc ion binding"/>
    <property type="evidence" value="ECO:0007669"/>
    <property type="project" value="UniProtKB-KW"/>
</dbReference>
<organism evidence="8 9">
    <name type="scientific">Emericellopsis atlantica</name>
    <dbReference type="NCBI Taxonomy" id="2614577"/>
    <lineage>
        <taxon>Eukaryota</taxon>
        <taxon>Fungi</taxon>
        <taxon>Dikarya</taxon>
        <taxon>Ascomycota</taxon>
        <taxon>Pezizomycotina</taxon>
        <taxon>Sordariomycetes</taxon>
        <taxon>Hypocreomycetidae</taxon>
        <taxon>Hypocreales</taxon>
        <taxon>Bionectriaceae</taxon>
        <taxon>Emericellopsis</taxon>
    </lineage>
</organism>
<dbReference type="InterPro" id="IPR046341">
    <property type="entry name" value="SET_dom_sf"/>
</dbReference>
<evidence type="ECO:0008006" key="10">
    <source>
        <dbReference type="Google" id="ProtNLM"/>
    </source>
</evidence>
<dbReference type="SUPFAM" id="SSF82199">
    <property type="entry name" value="SET domain"/>
    <property type="match status" value="2"/>
</dbReference>
<dbReference type="PROSITE" id="PS01360">
    <property type="entry name" value="ZF_MYND_1"/>
    <property type="match status" value="1"/>
</dbReference>
<dbReference type="InterPro" id="IPR050869">
    <property type="entry name" value="H3K4_H4K5_MeTrfase"/>
</dbReference>
<evidence type="ECO:0000259" key="7">
    <source>
        <dbReference type="PROSITE" id="PS50865"/>
    </source>
</evidence>
<dbReference type="PROSITE" id="PS50280">
    <property type="entry name" value="SET"/>
    <property type="match status" value="1"/>
</dbReference>
<dbReference type="GeneID" id="70296640"/>
<dbReference type="Gene3D" id="2.170.270.10">
    <property type="entry name" value="SET domain"/>
    <property type="match status" value="1"/>
</dbReference>
<evidence type="ECO:0000256" key="5">
    <source>
        <dbReference type="SAM" id="SignalP"/>
    </source>
</evidence>
<keyword evidence="1" id="KW-0479">Metal-binding</keyword>
<gene>
    <name evidence="8" type="ORF">F5Z01DRAFT_682037</name>
</gene>
<evidence type="ECO:0000256" key="1">
    <source>
        <dbReference type="ARBA" id="ARBA00022723"/>
    </source>
</evidence>
<dbReference type="PANTHER" id="PTHR12197:SF251">
    <property type="entry name" value="EG:BACR7C10.4 PROTEIN"/>
    <property type="match status" value="1"/>
</dbReference>
<evidence type="ECO:0000313" key="9">
    <source>
        <dbReference type="Proteomes" id="UP000887229"/>
    </source>
</evidence>
<proteinExistence type="predicted"/>
<dbReference type="Pfam" id="PF00856">
    <property type="entry name" value="SET"/>
    <property type="match status" value="1"/>
</dbReference>
<feature type="domain" description="SET" evidence="6">
    <location>
        <begin position="238"/>
        <end position="594"/>
    </location>
</feature>
<feature type="signal peptide" evidence="5">
    <location>
        <begin position="1"/>
        <end position="30"/>
    </location>
</feature>
<dbReference type="PROSITE" id="PS50865">
    <property type="entry name" value="ZF_MYND_2"/>
    <property type="match status" value="1"/>
</dbReference>
<keyword evidence="5" id="KW-0732">Signal</keyword>
<name>A0A9P7ZKI1_9HYPO</name>
<dbReference type="Gene3D" id="1.10.220.160">
    <property type="match status" value="1"/>
</dbReference>
<comment type="caution">
    <text evidence="8">The sequence shown here is derived from an EMBL/GenBank/DDBJ whole genome shotgun (WGS) entry which is preliminary data.</text>
</comment>
<keyword evidence="2 4" id="KW-0863">Zinc-finger</keyword>
<accession>A0A9P7ZKI1</accession>
<dbReference type="Pfam" id="PF01753">
    <property type="entry name" value="zf-MYND"/>
    <property type="match status" value="1"/>
</dbReference>
<feature type="domain" description="MYND-type" evidence="7">
    <location>
        <begin position="420"/>
        <end position="458"/>
    </location>
</feature>
<reference evidence="8" key="1">
    <citation type="journal article" date="2021" name="IMA Fungus">
        <title>Genomic characterization of three marine fungi, including Emericellopsis atlantica sp. nov. with signatures of a generalist lifestyle and marine biomass degradation.</title>
        <authorList>
            <person name="Hagestad O.C."/>
            <person name="Hou L."/>
            <person name="Andersen J.H."/>
            <person name="Hansen E.H."/>
            <person name="Altermark B."/>
            <person name="Li C."/>
            <person name="Kuhnert E."/>
            <person name="Cox R.J."/>
            <person name="Crous P.W."/>
            <person name="Spatafora J.W."/>
            <person name="Lail K."/>
            <person name="Amirebrahimi M."/>
            <person name="Lipzen A."/>
            <person name="Pangilinan J."/>
            <person name="Andreopoulos W."/>
            <person name="Hayes R.D."/>
            <person name="Ng V."/>
            <person name="Grigoriev I.V."/>
            <person name="Jackson S.A."/>
            <person name="Sutton T.D.S."/>
            <person name="Dobson A.D.W."/>
            <person name="Rama T."/>
        </authorList>
    </citation>
    <scope>NUCLEOTIDE SEQUENCE</scope>
    <source>
        <strain evidence="8">TS7</strain>
    </source>
</reference>
<evidence type="ECO:0000256" key="4">
    <source>
        <dbReference type="PROSITE-ProRule" id="PRU00134"/>
    </source>
</evidence>
<dbReference type="Gene3D" id="1.25.10.10">
    <property type="entry name" value="Leucine-rich Repeat Variant"/>
    <property type="match status" value="1"/>
</dbReference>
<protein>
    <recommendedName>
        <fullName evidence="10">Suppressor of anucleate metulae protein B</fullName>
    </recommendedName>
</protein>
<feature type="chain" id="PRO_5040237536" description="Suppressor of anucleate metulae protein B" evidence="5">
    <location>
        <begin position="31"/>
        <end position="882"/>
    </location>
</feature>
<evidence type="ECO:0000259" key="6">
    <source>
        <dbReference type="PROSITE" id="PS50280"/>
    </source>
</evidence>
<dbReference type="OrthoDB" id="265717at2759"/>
<dbReference type="InterPro" id="IPR001214">
    <property type="entry name" value="SET_dom"/>
</dbReference>
<dbReference type="GO" id="GO:0005634">
    <property type="term" value="C:nucleus"/>
    <property type="evidence" value="ECO:0007669"/>
    <property type="project" value="TreeGrafter"/>
</dbReference>
<sequence>MSLGRRKTPSLSLTAIFALLLTIFTNIAFASSNPSSNQDTQDKDSNELICHTDNPEECYPKIFVPTDEFQAVQKDQEIPQGLHVRLNVTSGQLEAKINVEGEVPEELKGLSPEEQAVLVVEPEQPEEPQVPKGAPVYEPVGAVKKPQHEAGYFYDVLSMIKDPATRDTTYDDALEWLEDLSHDMYYGLKLTEDTQAVKELLCLMSDDAQPVEEGFVPRDQRAATIVAAALSNNPPALQKVAEQWSELKGMTCLVTQKPLSEGFSGRQFIPQGDAVHDPSSPGRVKAKVSVVNNMMKNDELRKEFVDSDMMKYLLEVLVPTTPSWTSAQRKVGQLALDNFLDEDMGAVLGQWPADKVQMDKVCKEGSMEDGCWDYRVNEIAQNHKGDDSHWSGDLARRLADARKTQARKEPARDEKLRAFCTYCLAPGTPKACTQCHAAYYCHQSCQRAHWRDVHAKECKPLTKMGQQRAMSLPTQVRLLMQCLLEGKNLDTLRGSGDKSPDIEMMAMAGVAYAGLETSEANVKRACDIVAKIQTNAFNWADDEAGQIGVFLEPTFAMMNHSCTPNAMVQVVGRKIILRAESDIKAGEEIEISYTDYTWPKKMRAAALKSYHFNCQCPRCKEDLNVYQVCAATEGNDLDIFSLALGASSIRQHPAVTNPNTARAASKLSEELCSLTKFSHAGQYDLTALLSRLHRCNPLVEKGLWAVFPLPNILSEVATTLAQRGSFPQALAITCLVATSSDPHRYPAAFYPVRLRALYFIAKLLSHTAADTASPAPTGLGSAMQTALNEIDQVALCQMLLMMVIRLAPPGFAQEWDLAKDANELLYEINQLPGRDREVSLIQSWIQNPTDEQSRAFFKFAVVDPVHTLADLGKTVISELIVF</sequence>
<dbReference type="AlphaFoldDB" id="A0A9P7ZKI1"/>
<dbReference type="InterPro" id="IPR002893">
    <property type="entry name" value="Znf_MYND"/>
</dbReference>
<dbReference type="Proteomes" id="UP000887229">
    <property type="component" value="Unassembled WGS sequence"/>
</dbReference>